<protein>
    <submittedName>
        <fullName evidence="1">Uncharacterized protein</fullName>
    </submittedName>
</protein>
<dbReference type="OrthoDB" id="294334at2759"/>
<dbReference type="EMBL" id="LDAU01000066">
    <property type="protein sequence ID" value="KRX08306.1"/>
    <property type="molecule type" value="Genomic_DNA"/>
</dbReference>
<proteinExistence type="predicted"/>
<dbReference type="InParanoid" id="A0A0V0R191"/>
<gene>
    <name evidence="1" type="ORF">PPERSA_01767</name>
</gene>
<dbReference type="AlphaFoldDB" id="A0A0V0R191"/>
<keyword evidence="2" id="KW-1185">Reference proteome</keyword>
<organism evidence="1 2">
    <name type="scientific">Pseudocohnilembus persalinus</name>
    <name type="common">Ciliate</name>
    <dbReference type="NCBI Taxonomy" id="266149"/>
    <lineage>
        <taxon>Eukaryota</taxon>
        <taxon>Sar</taxon>
        <taxon>Alveolata</taxon>
        <taxon>Ciliophora</taxon>
        <taxon>Intramacronucleata</taxon>
        <taxon>Oligohymenophorea</taxon>
        <taxon>Scuticociliatia</taxon>
        <taxon>Philasterida</taxon>
        <taxon>Pseudocohnilembidae</taxon>
        <taxon>Pseudocohnilembus</taxon>
    </lineage>
</organism>
<dbReference type="Proteomes" id="UP000054937">
    <property type="component" value="Unassembled WGS sequence"/>
</dbReference>
<reference evidence="1 2" key="1">
    <citation type="journal article" date="2015" name="Sci. Rep.">
        <title>Genome of the facultative scuticociliatosis pathogen Pseudocohnilembus persalinus provides insight into its virulence through horizontal gene transfer.</title>
        <authorList>
            <person name="Xiong J."/>
            <person name="Wang G."/>
            <person name="Cheng J."/>
            <person name="Tian M."/>
            <person name="Pan X."/>
            <person name="Warren A."/>
            <person name="Jiang C."/>
            <person name="Yuan D."/>
            <person name="Miao W."/>
        </authorList>
    </citation>
    <scope>NUCLEOTIDE SEQUENCE [LARGE SCALE GENOMIC DNA]</scope>
    <source>
        <strain evidence="1">36N120E</strain>
    </source>
</reference>
<name>A0A0V0R191_PSEPJ</name>
<sequence>MIRGAQQYFIQNNLLQYKDNYKIEYSGIVEIAQCKQDQIQKDSTQSSQLTFQKLFLEIKNGLINIYKVQEKDKIDLLEIEVKINSSLNFTPQSPFPFYLEKTALVMEMELEKLQKSYCTNEQSMIVFNPQQMSQSKLDQNIQLMQNEKNNSIIQDQDKAKNSQSFMKKIYNKITKKKFPRLVLSSDSEYKRKYWIYVLNYYRTEAIKQRQREINGEGKIDNNFRSSVKGFQTEETKNSIISTKYGKKQNKTTFQGNLNDLQDGNDFHDVFKENNKIVEEENEEDDLKDKDIQNQQFETKQNQFQNYPYADKMQKKYLENQQDAAKEILESEDFIVTLPNQINNQFIKKQALSYQFNFSFLQKKEIKTFTQQELWQVFTLAFIQQNHQYQSKLDLNQLSNFKKQQGLQQVQQEQNQESQFQFNDQVSDAGDEIQYFMNNNNNSQYKYEQNQNSQSQQIDEESCYAKNSQEPQSNKLYNKTIVMKHNINQI</sequence>
<accession>A0A0V0R191</accession>
<evidence type="ECO:0000313" key="1">
    <source>
        <dbReference type="EMBL" id="KRX08306.1"/>
    </source>
</evidence>
<comment type="caution">
    <text evidence="1">The sequence shown here is derived from an EMBL/GenBank/DDBJ whole genome shotgun (WGS) entry which is preliminary data.</text>
</comment>
<evidence type="ECO:0000313" key="2">
    <source>
        <dbReference type="Proteomes" id="UP000054937"/>
    </source>
</evidence>